<reference evidence="5 6" key="1">
    <citation type="submission" date="2019-10" db="EMBL/GenBank/DDBJ databases">
        <title>Alkaliphilus serpentinus sp. nov. and Alkaliphilus pronyensis sp. nov., two novel anaerobic alkaliphilic species isolated from the serpentinized-hosted hydrothermal field of the Prony Bay (New Caledonia).</title>
        <authorList>
            <person name="Postec A."/>
        </authorList>
    </citation>
    <scope>NUCLEOTIDE SEQUENCE [LARGE SCALE GENOMIC DNA]</scope>
    <source>
        <strain evidence="5 6">LacV</strain>
    </source>
</reference>
<dbReference type="GO" id="GO:0005524">
    <property type="term" value="F:ATP binding"/>
    <property type="evidence" value="ECO:0007669"/>
    <property type="project" value="UniProtKB-KW"/>
</dbReference>
<dbReference type="Gene3D" id="3.40.50.300">
    <property type="entry name" value="P-loop containing nucleotide triphosphate hydrolases"/>
    <property type="match status" value="1"/>
</dbReference>
<dbReference type="InterPro" id="IPR003593">
    <property type="entry name" value="AAA+_ATPase"/>
</dbReference>
<name>A0A6I0FB77_9FIRM</name>
<evidence type="ECO:0000259" key="4">
    <source>
        <dbReference type="PROSITE" id="PS50893"/>
    </source>
</evidence>
<sequence length="236" mass="26916">MELKIKSLHKSYGKQKVISGLNMDFSSEGIHCLFGPSGCGKTTLVNILAGVIPYDSGDIQGFNNKSFSYIFQEERLLPWATVEKNIKFVLESYNHKGDIDSIVDNYLSLVDLEEFKNYYPKELSGGMKQRVSIARALAYDGDILIMDEPFKGLHLNMKKTLMDYIIDYWHRKKGLFILITHDADEALCMANYIHVLEGPPLTLKKEIVIDEPPGKARSGIDKIQKYREMLEDKITE</sequence>
<evidence type="ECO:0000256" key="2">
    <source>
        <dbReference type="ARBA" id="ARBA00022741"/>
    </source>
</evidence>
<evidence type="ECO:0000313" key="6">
    <source>
        <dbReference type="Proteomes" id="UP000432715"/>
    </source>
</evidence>
<keyword evidence="2" id="KW-0547">Nucleotide-binding</keyword>
<gene>
    <name evidence="5" type="ORF">F8154_04655</name>
</gene>
<dbReference type="PANTHER" id="PTHR42781:SF8">
    <property type="entry name" value="BICARBONATE TRANSPORT ATP-BINDING PROTEIN CMPC"/>
    <property type="match status" value="1"/>
</dbReference>
<dbReference type="InterPro" id="IPR017871">
    <property type="entry name" value="ABC_transporter-like_CS"/>
</dbReference>
<dbReference type="InterPro" id="IPR003439">
    <property type="entry name" value="ABC_transporter-like_ATP-bd"/>
</dbReference>
<dbReference type="PROSITE" id="PS50893">
    <property type="entry name" value="ABC_TRANSPORTER_2"/>
    <property type="match status" value="1"/>
</dbReference>
<protein>
    <submittedName>
        <fullName evidence="5">ABC transporter ATP-binding protein</fullName>
    </submittedName>
</protein>
<dbReference type="InterPro" id="IPR050093">
    <property type="entry name" value="ABC_SmlMolc_Importer"/>
</dbReference>
<dbReference type="PANTHER" id="PTHR42781">
    <property type="entry name" value="SPERMIDINE/PUTRESCINE IMPORT ATP-BINDING PROTEIN POTA"/>
    <property type="match status" value="1"/>
</dbReference>
<keyword evidence="1" id="KW-0813">Transport</keyword>
<comment type="caution">
    <text evidence="5">The sequence shown here is derived from an EMBL/GenBank/DDBJ whole genome shotgun (WGS) entry which is preliminary data.</text>
</comment>
<dbReference type="EMBL" id="WBZC01000013">
    <property type="protein sequence ID" value="KAB3536054.1"/>
    <property type="molecule type" value="Genomic_DNA"/>
</dbReference>
<feature type="domain" description="ABC transporter" evidence="4">
    <location>
        <begin position="3"/>
        <end position="223"/>
    </location>
</feature>
<dbReference type="SMART" id="SM00382">
    <property type="entry name" value="AAA"/>
    <property type="match status" value="1"/>
</dbReference>
<evidence type="ECO:0000256" key="3">
    <source>
        <dbReference type="ARBA" id="ARBA00022840"/>
    </source>
</evidence>
<keyword evidence="3 5" id="KW-0067">ATP-binding</keyword>
<dbReference type="PROSITE" id="PS00211">
    <property type="entry name" value="ABC_TRANSPORTER_1"/>
    <property type="match status" value="1"/>
</dbReference>
<evidence type="ECO:0000313" key="5">
    <source>
        <dbReference type="EMBL" id="KAB3536054.1"/>
    </source>
</evidence>
<dbReference type="InterPro" id="IPR027417">
    <property type="entry name" value="P-loop_NTPase"/>
</dbReference>
<dbReference type="RefSeq" id="WP_151860433.1">
    <property type="nucleotide sequence ID" value="NZ_WBZC01000013.1"/>
</dbReference>
<evidence type="ECO:0000256" key="1">
    <source>
        <dbReference type="ARBA" id="ARBA00022448"/>
    </source>
</evidence>
<keyword evidence="6" id="KW-1185">Reference proteome</keyword>
<dbReference type="SUPFAM" id="SSF52540">
    <property type="entry name" value="P-loop containing nucleoside triphosphate hydrolases"/>
    <property type="match status" value="1"/>
</dbReference>
<organism evidence="5 6">
    <name type="scientific">Alkaliphilus pronyensis</name>
    <dbReference type="NCBI Taxonomy" id="1482732"/>
    <lineage>
        <taxon>Bacteria</taxon>
        <taxon>Bacillati</taxon>
        <taxon>Bacillota</taxon>
        <taxon>Clostridia</taxon>
        <taxon>Peptostreptococcales</taxon>
        <taxon>Natronincolaceae</taxon>
        <taxon>Alkaliphilus</taxon>
    </lineage>
</organism>
<dbReference type="Pfam" id="PF00005">
    <property type="entry name" value="ABC_tran"/>
    <property type="match status" value="1"/>
</dbReference>
<proteinExistence type="predicted"/>
<dbReference type="GO" id="GO:0016887">
    <property type="term" value="F:ATP hydrolysis activity"/>
    <property type="evidence" value="ECO:0007669"/>
    <property type="project" value="InterPro"/>
</dbReference>
<dbReference type="OrthoDB" id="9801958at2"/>
<dbReference type="AlphaFoldDB" id="A0A6I0FB77"/>
<accession>A0A6I0FB77</accession>
<dbReference type="Proteomes" id="UP000432715">
    <property type="component" value="Unassembled WGS sequence"/>
</dbReference>